<dbReference type="PANTHER" id="PTHR38340">
    <property type="entry name" value="S-LAYER PROTEIN"/>
    <property type="match status" value="1"/>
</dbReference>
<dbReference type="Gene3D" id="2.130.10.10">
    <property type="entry name" value="YVTN repeat-like/Quinoprotein amine dehydrogenase"/>
    <property type="match status" value="1"/>
</dbReference>
<dbReference type="RefSeq" id="WP_127907198.1">
    <property type="nucleotide sequence ID" value="NZ_RQXX01000004.1"/>
</dbReference>
<dbReference type="Pfam" id="PF00353">
    <property type="entry name" value="HemolysinCabind"/>
    <property type="match status" value="10"/>
</dbReference>
<dbReference type="AlphaFoldDB" id="A0A438AFX1"/>
<evidence type="ECO:0000313" key="5">
    <source>
        <dbReference type="Proteomes" id="UP000285908"/>
    </source>
</evidence>
<evidence type="ECO:0000256" key="2">
    <source>
        <dbReference type="ARBA" id="ARBA00022525"/>
    </source>
</evidence>
<dbReference type="OrthoDB" id="9342475at2"/>
<dbReference type="PANTHER" id="PTHR38340:SF1">
    <property type="entry name" value="S-LAYER PROTEIN"/>
    <property type="match status" value="1"/>
</dbReference>
<dbReference type="GO" id="GO:0005509">
    <property type="term" value="F:calcium ion binding"/>
    <property type="evidence" value="ECO:0007669"/>
    <property type="project" value="InterPro"/>
</dbReference>
<dbReference type="EMBL" id="RQXX01000004">
    <property type="protein sequence ID" value="RVV97603.1"/>
    <property type="molecule type" value="Genomic_DNA"/>
</dbReference>
<evidence type="ECO:0000256" key="1">
    <source>
        <dbReference type="ARBA" id="ARBA00004613"/>
    </source>
</evidence>
<keyword evidence="5" id="KW-1185">Reference proteome</keyword>
<dbReference type="Gene3D" id="2.150.10.10">
    <property type="entry name" value="Serralysin-like metalloprotease, C-terminal"/>
    <property type="match status" value="8"/>
</dbReference>
<comment type="subcellular location">
    <subcellularLocation>
        <location evidence="1">Secreted</location>
    </subcellularLocation>
</comment>
<dbReference type="SUPFAM" id="SSF51120">
    <property type="entry name" value="beta-Roll"/>
    <property type="match status" value="4"/>
</dbReference>
<evidence type="ECO:0000313" key="4">
    <source>
        <dbReference type="EMBL" id="RVV97603.1"/>
    </source>
</evidence>
<dbReference type="InterPro" id="IPR001343">
    <property type="entry name" value="Hemolysn_Ca-bd"/>
</dbReference>
<reference evidence="4 5" key="1">
    <citation type="submission" date="2018-11" db="EMBL/GenBank/DDBJ databases">
        <title>Mesobaculum littorinae gen. nov., sp. nov., isolated from Littorina scabra that represents a novel genus of the order Rhodobacteraceae.</title>
        <authorList>
            <person name="Li F."/>
        </authorList>
    </citation>
    <scope>NUCLEOTIDE SEQUENCE [LARGE SCALE GENOMIC DNA]</scope>
    <source>
        <strain evidence="4 5">M0103</strain>
    </source>
</reference>
<dbReference type="SUPFAM" id="SSF101898">
    <property type="entry name" value="NHL repeat"/>
    <property type="match status" value="1"/>
</dbReference>
<accession>A0A438AFX1</accession>
<dbReference type="InterPro" id="IPR015943">
    <property type="entry name" value="WD40/YVTN_repeat-like_dom_sf"/>
</dbReference>
<feature type="compositionally biased region" description="Basic and acidic residues" evidence="3">
    <location>
        <begin position="548"/>
        <end position="570"/>
    </location>
</feature>
<dbReference type="Proteomes" id="UP000285908">
    <property type="component" value="Unassembled WGS sequence"/>
</dbReference>
<protein>
    <recommendedName>
        <fullName evidence="6">Calcium-binding protein</fullName>
    </recommendedName>
</protein>
<dbReference type="PROSITE" id="PS00330">
    <property type="entry name" value="HEMOLYSIN_CALCIUM"/>
    <property type="match status" value="9"/>
</dbReference>
<evidence type="ECO:0000256" key="3">
    <source>
        <dbReference type="SAM" id="MobiDB-lite"/>
    </source>
</evidence>
<gene>
    <name evidence="4" type="ORF">EKE94_13820</name>
</gene>
<evidence type="ECO:0008006" key="6">
    <source>
        <dbReference type="Google" id="ProtNLM"/>
    </source>
</evidence>
<feature type="region of interest" description="Disordered" evidence="3">
    <location>
        <begin position="539"/>
        <end position="577"/>
    </location>
</feature>
<keyword evidence="2" id="KW-0964">Secreted</keyword>
<dbReference type="PRINTS" id="PR00313">
    <property type="entry name" value="CABNDNGRPT"/>
</dbReference>
<sequence length="947" mass="95229">MPQIAHRAILGAGAAHLQNDIRALEVVEGPQGTVVLAAGGVNGALVSLTLGDGGQARIADAATYSRGVAAALGGTVELLDIGGRQVAVVGHAPGQGLVGYTLEQDGDLGARATLAVPGMQAGATGAVVACPEGYVYVATGGGAVGCSRPDAQGVLQQVGPVQTMAPGGGTTPTDLVTVGVGGQSYLLAHGDGGVSAHAIDADTGDLTARGTMGLAEGLGLLSVPVAMEVAEVAGRRYVVVATAAGEQGAGGALSVMELTAAGDLRPVDHVLDTLDTRFGQVQDMELIQHRGRAYVVVAGGDDGISLFTILPDGRLVHLDTIEDASGLGLSSISAMTAVMGDDAIEILLASHDRSGLTQFSVDLDDQGVTRWASGGTLSGGTGDDLLAGGRGDTTIRGGAGQDLLLDGGGRDRLIGGSDADVFLLEADGATDVIADFEPGRDRIDLTLYPMLYSAAQIAITPTARGARLVIRGEVTDIRSVDGRTLAVEQVLDALDWGTGRVPLVLADPSQDTSGDDVMRGDGGDDALFGDGGNDLLDGMAGDDELDGGDGRDTLRGGDGDDTLRGGEGNDRLQGQDGHDLVYGGAGDDTLLGGGHRDTLRGGLGDDHIEGRNGFDSLLGEAGDDTLLGGANADTLDGGAGADRLLGEVGHDLLLGLDGNDYLNGGADHDTLRGGTGADTLEGGANRDVLSGDEGNDVLNGQNGFDRLDGGAGNDTLIGEANADTLLGDAGNDRLDGGDGFDRLDGGTGDDLLLGGTNADTLEGGDGNDRLDGQAGHDVLNGGAGVDRLMGGVDNDTLRGGSEADTLLGGANRDVLFGEAGHDRLFGQNGFDRLDGGIGNDTLVGEANADTLLGGGGNDVLDGGAGFDVLTGGAGADVFVFRPGGHVDRITDFRAGRDQLHLDLRERSIADLAVTELDDGLRLDWSGGAVILEGLTPAGFDHSDVIFL</sequence>
<dbReference type="GO" id="GO:0005576">
    <property type="term" value="C:extracellular region"/>
    <property type="evidence" value="ECO:0007669"/>
    <property type="project" value="UniProtKB-SubCell"/>
</dbReference>
<proteinExistence type="predicted"/>
<comment type="caution">
    <text evidence="4">The sequence shown here is derived from an EMBL/GenBank/DDBJ whole genome shotgun (WGS) entry which is preliminary data.</text>
</comment>
<name>A0A438AFX1_9RHOB</name>
<dbReference type="InterPro" id="IPR011049">
    <property type="entry name" value="Serralysin-like_metalloprot_C"/>
</dbReference>
<dbReference type="InterPro" id="IPR018511">
    <property type="entry name" value="Hemolysin-typ_Ca-bd_CS"/>
</dbReference>
<organism evidence="4 5">
    <name type="scientific">Mesobaculum littorinae</name>
    <dbReference type="NCBI Taxonomy" id="2486419"/>
    <lineage>
        <taxon>Bacteria</taxon>
        <taxon>Pseudomonadati</taxon>
        <taxon>Pseudomonadota</taxon>
        <taxon>Alphaproteobacteria</taxon>
        <taxon>Rhodobacterales</taxon>
        <taxon>Roseobacteraceae</taxon>
        <taxon>Mesobaculum</taxon>
    </lineage>
</organism>
<dbReference type="InterPro" id="IPR050557">
    <property type="entry name" value="RTX_toxin/Mannuronan_C5-epim"/>
</dbReference>